<gene>
    <name evidence="2" type="ORF">AWH51_02040</name>
</gene>
<dbReference type="SUPFAM" id="SSF89957">
    <property type="entry name" value="MTH1187/YkoF-like"/>
    <property type="match status" value="1"/>
</dbReference>
<feature type="domain" description="Thiamin/hydroxymethyl pyrimidine-binding YkoF putative" evidence="1">
    <location>
        <begin position="22"/>
        <end position="100"/>
    </location>
</feature>
<dbReference type="RefSeq" id="WP_063070124.1">
    <property type="nucleotide sequence ID" value="NZ_LQXA01000003.1"/>
</dbReference>
<reference evidence="2 3" key="1">
    <citation type="submission" date="2016-01" db="EMBL/GenBank/DDBJ databases">
        <title>Draft genome sequence of Clavibacter michiganensis subsp. tessellarius DOAB 609.</title>
        <authorList>
            <person name="Tambong J.T."/>
        </authorList>
    </citation>
    <scope>NUCLEOTIDE SEQUENCE [LARGE SCALE GENOMIC DNA]</scope>
    <source>
        <strain evidence="2 3">DOAB 609</strain>
    </source>
</reference>
<name>A0A154V550_9MICO</name>
<evidence type="ECO:0000259" key="1">
    <source>
        <dbReference type="Pfam" id="PF07615"/>
    </source>
</evidence>
<proteinExistence type="predicted"/>
<organism evidence="2 3">
    <name type="scientific">Clavibacter tessellarius</name>
    <dbReference type="NCBI Taxonomy" id="31965"/>
    <lineage>
        <taxon>Bacteria</taxon>
        <taxon>Bacillati</taxon>
        <taxon>Actinomycetota</taxon>
        <taxon>Actinomycetes</taxon>
        <taxon>Micrococcales</taxon>
        <taxon>Microbacteriaceae</taxon>
        <taxon>Clavibacter</taxon>
    </lineage>
</organism>
<dbReference type="InterPro" id="IPR029756">
    <property type="entry name" value="MTH1187/YkoF-like"/>
</dbReference>
<dbReference type="Pfam" id="PF07615">
    <property type="entry name" value="Ykof"/>
    <property type="match status" value="2"/>
</dbReference>
<evidence type="ECO:0000313" key="3">
    <source>
        <dbReference type="Proteomes" id="UP000076218"/>
    </source>
</evidence>
<dbReference type="Proteomes" id="UP000076218">
    <property type="component" value="Unassembled WGS sequence"/>
</dbReference>
<accession>A0A154V550</accession>
<comment type="caution">
    <text evidence="2">The sequence shown here is derived from an EMBL/GenBank/DDBJ whole genome shotgun (WGS) entry which is preliminary data.</text>
</comment>
<dbReference type="EMBL" id="LQXA01000003">
    <property type="protein sequence ID" value="KZC96503.1"/>
    <property type="molecule type" value="Genomic_DNA"/>
</dbReference>
<evidence type="ECO:0000313" key="2">
    <source>
        <dbReference type="EMBL" id="KZC96503.1"/>
    </source>
</evidence>
<dbReference type="AlphaFoldDB" id="A0A154V550"/>
<dbReference type="STRING" id="31965.AWH51_02040"/>
<dbReference type="InterPro" id="IPR011522">
    <property type="entry name" value="Thiamin/HMP-bd_put_YkoF"/>
</dbReference>
<sequence>MTSTASPTTRLEAAPTPEEFGVGARLSLAVMRDDFVDVILGALAATPADGLVVETDDVSTFVGGSEQDIVRWLVALLAHAAGSGAHVQATIAFSRGCPGEVACGTGVVRVGEVPAADATGIAASAQWALYPLSDAASADHMKDIHAAIDHARTVGTFAGSQHFVTALRGDLADVITTAAAGWVLVGRSVAHVTSHLTVSLNSPSRTAGA</sequence>
<protein>
    <recommendedName>
        <fullName evidence="1">Thiamin/hydroxymethyl pyrimidine-binding YkoF putative domain-containing protein</fullName>
    </recommendedName>
</protein>
<feature type="domain" description="Thiamin/hydroxymethyl pyrimidine-binding YkoF putative" evidence="1">
    <location>
        <begin position="123"/>
        <end position="205"/>
    </location>
</feature>
<dbReference type="Gene3D" id="3.30.70.930">
    <property type="match status" value="2"/>
</dbReference>